<dbReference type="STRING" id="869212.Turpa_2193"/>
<dbReference type="EMBL" id="CP002959">
    <property type="protein sequence ID" value="AFM12838.1"/>
    <property type="molecule type" value="Genomic_DNA"/>
</dbReference>
<keyword evidence="1" id="KW-1133">Transmembrane helix</keyword>
<keyword evidence="1" id="KW-0472">Membrane</keyword>
<protein>
    <recommendedName>
        <fullName evidence="4">TonB family protein</fullName>
    </recommendedName>
</protein>
<gene>
    <name evidence="2" type="ordered locus">Turpa_2193</name>
</gene>
<evidence type="ECO:0000256" key="1">
    <source>
        <dbReference type="SAM" id="Phobius"/>
    </source>
</evidence>
<keyword evidence="1" id="KW-0812">Transmembrane</keyword>
<evidence type="ECO:0000313" key="3">
    <source>
        <dbReference type="Proteomes" id="UP000006048"/>
    </source>
</evidence>
<feature type="transmembrane region" description="Helical" evidence="1">
    <location>
        <begin position="7"/>
        <end position="25"/>
    </location>
</feature>
<dbReference type="NCBIfam" id="NF033768">
    <property type="entry name" value="myxo_SS_tail"/>
    <property type="match status" value="1"/>
</dbReference>
<dbReference type="InterPro" id="IPR049806">
    <property type="entry name" value="MasK-like_C"/>
</dbReference>
<name>I4B6D1_TURPD</name>
<dbReference type="KEGG" id="tpx:Turpa_2193"/>
<sequence>MQKIYKFLPYAISGVTLIAAVTLYVENRRQNAQLVELLSRQNSDGKKQVDPYIAGPVKNRILKGYPELHACYKAFLESKPAQKSGKLRIDWQIATSGRVISPEVVTTELGNKPFETCIMRKIAEWRFPEPPVQKYVEHTFRFDEKGEAEKATVKPR</sequence>
<evidence type="ECO:0000313" key="2">
    <source>
        <dbReference type="EMBL" id="AFM12838.1"/>
    </source>
</evidence>
<proteinExistence type="predicted"/>
<dbReference type="OrthoDB" id="328475at2"/>
<organism evidence="2 3">
    <name type="scientific">Turneriella parva (strain ATCC BAA-1111 / DSM 21527 / NCTC 11395 / H)</name>
    <name type="common">Leptospira parva</name>
    <dbReference type="NCBI Taxonomy" id="869212"/>
    <lineage>
        <taxon>Bacteria</taxon>
        <taxon>Pseudomonadati</taxon>
        <taxon>Spirochaetota</taxon>
        <taxon>Spirochaetia</taxon>
        <taxon>Leptospirales</taxon>
        <taxon>Leptospiraceae</taxon>
        <taxon>Turneriella</taxon>
    </lineage>
</organism>
<keyword evidence="3" id="KW-1185">Reference proteome</keyword>
<dbReference type="Proteomes" id="UP000006048">
    <property type="component" value="Chromosome"/>
</dbReference>
<accession>I4B6D1</accession>
<dbReference type="AlphaFoldDB" id="I4B6D1"/>
<reference evidence="2 3" key="1">
    <citation type="submission" date="2012-06" db="EMBL/GenBank/DDBJ databases">
        <title>The complete chromosome of genome of Turneriella parva DSM 21527.</title>
        <authorList>
            <consortium name="US DOE Joint Genome Institute (JGI-PGF)"/>
            <person name="Lucas S."/>
            <person name="Han J."/>
            <person name="Lapidus A."/>
            <person name="Bruce D."/>
            <person name="Goodwin L."/>
            <person name="Pitluck S."/>
            <person name="Peters L."/>
            <person name="Kyrpides N."/>
            <person name="Mavromatis K."/>
            <person name="Ivanova N."/>
            <person name="Mikhailova N."/>
            <person name="Chertkov O."/>
            <person name="Detter J.C."/>
            <person name="Tapia R."/>
            <person name="Han C."/>
            <person name="Land M."/>
            <person name="Hauser L."/>
            <person name="Markowitz V."/>
            <person name="Cheng J.-F."/>
            <person name="Hugenholtz P."/>
            <person name="Woyke T."/>
            <person name="Wu D."/>
            <person name="Gronow S."/>
            <person name="Wellnitz S."/>
            <person name="Brambilla E."/>
            <person name="Klenk H.-P."/>
            <person name="Eisen J.A."/>
        </authorList>
    </citation>
    <scope>NUCLEOTIDE SEQUENCE [LARGE SCALE GENOMIC DNA]</scope>
    <source>
        <strain evidence="3">ATCC BAA-1111 / DSM 21527 / NCTC 11395 / H</strain>
    </source>
</reference>
<evidence type="ECO:0008006" key="4">
    <source>
        <dbReference type="Google" id="ProtNLM"/>
    </source>
</evidence>
<dbReference type="HOGENOM" id="CLU_1721563_0_0_12"/>
<dbReference type="RefSeq" id="WP_014803344.1">
    <property type="nucleotide sequence ID" value="NC_018020.1"/>
</dbReference>